<dbReference type="AlphaFoldDB" id="A0A1M6KX76"/>
<protein>
    <submittedName>
        <fullName evidence="9">FtsX-like permease family protein</fullName>
    </submittedName>
</protein>
<feature type="region of interest" description="Disordered" evidence="6">
    <location>
        <begin position="794"/>
        <end position="828"/>
    </location>
</feature>
<dbReference type="InterPro" id="IPR038766">
    <property type="entry name" value="Membrane_comp_ABC_pdt"/>
</dbReference>
<keyword evidence="3 7" id="KW-0812">Transmembrane</keyword>
<feature type="transmembrane region" description="Helical" evidence="7">
    <location>
        <begin position="442"/>
        <end position="465"/>
    </location>
</feature>
<dbReference type="OrthoDB" id="3719151at2"/>
<gene>
    <name evidence="9" type="ORF">SAMN02745244_02934</name>
</gene>
<evidence type="ECO:0000256" key="6">
    <source>
        <dbReference type="SAM" id="MobiDB-lite"/>
    </source>
</evidence>
<feature type="transmembrane region" description="Helical" evidence="7">
    <location>
        <begin position="1052"/>
        <end position="1073"/>
    </location>
</feature>
<feature type="transmembrane region" description="Helical" evidence="7">
    <location>
        <begin position="492"/>
        <end position="516"/>
    </location>
</feature>
<dbReference type="STRING" id="1123357.SAMN02745244_02934"/>
<feature type="transmembrane region" description="Helical" evidence="7">
    <location>
        <begin position="1093"/>
        <end position="1115"/>
    </location>
</feature>
<evidence type="ECO:0000256" key="4">
    <source>
        <dbReference type="ARBA" id="ARBA00022989"/>
    </source>
</evidence>
<evidence type="ECO:0000256" key="7">
    <source>
        <dbReference type="SAM" id="Phobius"/>
    </source>
</evidence>
<dbReference type="GO" id="GO:0005886">
    <property type="term" value="C:plasma membrane"/>
    <property type="evidence" value="ECO:0007669"/>
    <property type="project" value="UniProtKB-SubCell"/>
</dbReference>
<keyword evidence="4 7" id="KW-1133">Transmembrane helix</keyword>
<feature type="transmembrane region" description="Helical" evidence="7">
    <location>
        <begin position="361"/>
        <end position="380"/>
    </location>
</feature>
<dbReference type="RefSeq" id="WP_073189636.1">
    <property type="nucleotide sequence ID" value="NZ_FQZG01000064.1"/>
</dbReference>
<dbReference type="InterPro" id="IPR003838">
    <property type="entry name" value="ABC3_permease_C"/>
</dbReference>
<evidence type="ECO:0000256" key="3">
    <source>
        <dbReference type="ARBA" id="ARBA00022692"/>
    </source>
</evidence>
<feature type="transmembrane region" description="Helical" evidence="7">
    <location>
        <begin position="322"/>
        <end position="349"/>
    </location>
</feature>
<keyword evidence="10" id="KW-1185">Reference proteome</keyword>
<evidence type="ECO:0000259" key="8">
    <source>
        <dbReference type="Pfam" id="PF02687"/>
    </source>
</evidence>
<evidence type="ECO:0000313" key="10">
    <source>
        <dbReference type="Proteomes" id="UP000184512"/>
    </source>
</evidence>
<dbReference type="Pfam" id="PF02687">
    <property type="entry name" value="FtsX"/>
    <property type="match status" value="1"/>
</dbReference>
<dbReference type="PANTHER" id="PTHR30287:SF2">
    <property type="entry name" value="BLL1001 PROTEIN"/>
    <property type="match status" value="1"/>
</dbReference>
<reference evidence="9 10" key="1">
    <citation type="submission" date="2016-11" db="EMBL/GenBank/DDBJ databases">
        <authorList>
            <person name="Jaros S."/>
            <person name="Januszkiewicz K."/>
            <person name="Wedrychowicz H."/>
        </authorList>
    </citation>
    <scope>NUCLEOTIDE SEQUENCE [LARGE SCALE GENOMIC DNA]</scope>
    <source>
        <strain evidence="9 10">DSM 12906</strain>
    </source>
</reference>
<feature type="transmembrane region" description="Helical" evidence="7">
    <location>
        <begin position="12"/>
        <end position="34"/>
    </location>
</feature>
<feature type="transmembrane region" description="Helical" evidence="7">
    <location>
        <begin position="401"/>
        <end position="422"/>
    </location>
</feature>
<keyword evidence="5 7" id="KW-0472">Membrane</keyword>
<evidence type="ECO:0000313" key="9">
    <source>
        <dbReference type="EMBL" id="SHJ63492.1"/>
    </source>
</evidence>
<accession>A0A1M6KX76</accession>
<dbReference type="PANTHER" id="PTHR30287">
    <property type="entry name" value="MEMBRANE COMPONENT OF PREDICTED ABC SUPERFAMILY METABOLITE UPTAKE TRANSPORTER"/>
    <property type="match status" value="1"/>
</dbReference>
<comment type="subcellular location">
    <subcellularLocation>
        <location evidence="1">Cell membrane</location>
        <topology evidence="1">Multi-pass membrane protein</topology>
    </subcellularLocation>
</comment>
<dbReference type="EMBL" id="FQZG01000064">
    <property type="protein sequence ID" value="SHJ63492.1"/>
    <property type="molecule type" value="Genomic_DNA"/>
</dbReference>
<feature type="domain" description="ABC3 transporter permease C-terminal" evidence="8">
    <location>
        <begin position="1001"/>
        <end position="1121"/>
    </location>
</feature>
<sequence length="1134" mass="114289">MTTWGGLAQRRLSAAQGLVAVLFGVVMLTSAILAGSLGNSGLLAARAVSAALSNPISGDAGLQLQTRMGDLPAAQDDLVRSTLTSSFAPIPITVWTSSVSEPKEASVDGESLAGRVRLAASPQLTPDNLKLTDGAWPDGDTGAALQRDAAGRLGLTVGDVIDVSGVSLTVTGLWEAEDPAAAMWLGDPLMGSGVDGTTFGPLVVAPEVVAASGSPFLRWVVAVGKVKPSQLSLLAERAQNAARAVKEADVSGRGIVVTGDLGPTAAQAARDSASGDAFGFLPVSVLILVAIVGLGQVAALLARAREPHDSLLMARGAGLRQVLAVSLAESLAVSLLGAGVGTGIAAVVMRLAAGDWGQSPTVALGGLAAALLAVGCLAAVNAASAVRIRRGHQPRSDRVRGVAGAALLVLVAVLAAVATWQLRAGDGFVRVDEDGRVRLDVVAALSPALLLAASGVVALVLLAPITRLAEVGARSLRSTGAWLAGAQVSRGLLTHAVTVVLTVLATGTATFSALFAGTATGLAADVATVRQAAPLRVALEEPADPEPFALPAVTDVPGVTATVPAWREDRAQVGDLLVPLVAAPLDALGGVADLPPGTALPDGLASDGSLGIPLPAGIKLSVQLGADVSLDPWQSASLAAYPQLARANAEAAGIKNHELTAEDLEAAFAQDLTAVSVGVILQVSDPATGLTAEYATGQVSVQPGPLRHDANFGNLRLDPAKGQGATTVTLPTDRPLVLDGVRFRTVESPWSDRTARFTLAIAGDGEPLLGAATAGWVSDVALPVGDLQPYEEAEREAQPATAEVTEFETEDGRPGHSTVTNAPPQPSAVIDTTSEQWVLTSRVGLSGGDASSDVRIVSVGPGLAFTGTDPLGAHHPTAASARAAVPVALTPETSRASSLVVGDRVDLVAFGTRVPGEVAAITEVVPSAEGDLGMLVDSVTLSQVLLARGAAMPWPDEMWAGIDGDPAAVRGAVQALPGVASATTATGATGTAEVAASALWVASACAVALAAAGLAASAATMTATRRPEVAVLRALGMTPSAQARSRAVENGAVLALSTLLGVAAGWVVGGAVVRQAALSATLENPAFDVALRFTWLPWAVILAVGALSAAAIVAWQAGLVRRQARDTQYREEVR</sequence>
<name>A0A1M6KX76_9ACTN</name>
<feature type="transmembrane region" description="Helical" evidence="7">
    <location>
        <begin position="277"/>
        <end position="301"/>
    </location>
</feature>
<keyword evidence="2" id="KW-1003">Cell membrane</keyword>
<organism evidence="9 10">
    <name type="scientific">Tessaracoccus bendigoensis DSM 12906</name>
    <dbReference type="NCBI Taxonomy" id="1123357"/>
    <lineage>
        <taxon>Bacteria</taxon>
        <taxon>Bacillati</taxon>
        <taxon>Actinomycetota</taxon>
        <taxon>Actinomycetes</taxon>
        <taxon>Propionibacteriales</taxon>
        <taxon>Propionibacteriaceae</taxon>
        <taxon>Tessaracoccus</taxon>
    </lineage>
</organism>
<evidence type="ECO:0000256" key="1">
    <source>
        <dbReference type="ARBA" id="ARBA00004651"/>
    </source>
</evidence>
<feature type="transmembrane region" description="Helical" evidence="7">
    <location>
        <begin position="998"/>
        <end position="1019"/>
    </location>
</feature>
<dbReference type="Proteomes" id="UP000184512">
    <property type="component" value="Unassembled WGS sequence"/>
</dbReference>
<evidence type="ECO:0000256" key="2">
    <source>
        <dbReference type="ARBA" id="ARBA00022475"/>
    </source>
</evidence>
<proteinExistence type="predicted"/>
<evidence type="ECO:0000256" key="5">
    <source>
        <dbReference type="ARBA" id="ARBA00023136"/>
    </source>
</evidence>